<gene>
    <name evidence="1" type="ORF">U5822_08760</name>
</gene>
<dbReference type="Proteomes" id="UP001305746">
    <property type="component" value="Unassembled WGS sequence"/>
</dbReference>
<protein>
    <submittedName>
        <fullName evidence="1">Uncharacterized protein</fullName>
    </submittedName>
</protein>
<evidence type="ECO:0000313" key="2">
    <source>
        <dbReference type="Proteomes" id="UP001305746"/>
    </source>
</evidence>
<accession>A0ABU5NY79</accession>
<evidence type="ECO:0000313" key="1">
    <source>
        <dbReference type="EMBL" id="MEA1080760.1"/>
    </source>
</evidence>
<keyword evidence="2" id="KW-1185">Reference proteome</keyword>
<proteinExistence type="predicted"/>
<dbReference type="RefSeq" id="WP_322855246.1">
    <property type="nucleotide sequence ID" value="NZ_JAYDCJ010000003.1"/>
</dbReference>
<organism evidence="1 2">
    <name type="scientific">Marinobacter qingdaonensis</name>
    <dbReference type="NCBI Taxonomy" id="3108486"/>
    <lineage>
        <taxon>Bacteria</taxon>
        <taxon>Pseudomonadati</taxon>
        <taxon>Pseudomonadota</taxon>
        <taxon>Gammaproteobacteria</taxon>
        <taxon>Pseudomonadales</taxon>
        <taxon>Marinobacteraceae</taxon>
        <taxon>Marinobacter</taxon>
    </lineage>
</organism>
<sequence length="510" mass="59027">MSLYEDLGFNNHPFTKSNADEEPRLTDYFVFPPYFDAVLGDSENPSPCIVFAPRGAGKTALKRMIDDAGIDKKFLSVTYNRFNFSNNEKLENISLSYHLRNIITRVLISLLSYISENDDLLKNLNKDEKKNLYIFTVNYLGDLTGDELQEIVHELKGLPDKFKEFWSKNVGFMEKAINFILTRYDLDKIDLPDLETESKKLSQTYKHQLEILLSLSKKVGFRSIYILIDKVDETELTGNDSEATYKLIKPLIKDLDLLEANGYGFKFFLWDAIQDKYRAEGRPDRVATYNLSWDRVGLKEILSERLKAFSDQKVTSLKDITEDRKKEDFDIDDAICIMANKSPRNMIRICESILAEQSMAFGNPKKISVNYADLGIIKYCENIVHEIYTERSIKEVQKVGRELFTTNYVANDVLKITGEGARNKITGWTREGIVKHIGTISQETSKKPLNFYCIVDPAFVRLIHRRTPLEKFVKDRWLPCEYCRTDNIMDIEYFTDNNDAVCRECGRDLI</sequence>
<comment type="caution">
    <text evidence="1">The sequence shown here is derived from an EMBL/GenBank/DDBJ whole genome shotgun (WGS) entry which is preliminary data.</text>
</comment>
<reference evidence="1 2" key="1">
    <citation type="submission" date="2023-12" db="EMBL/GenBank/DDBJ databases">
        <title>Marinobacter qingdaonensis sp. nov., isolated from the intertidal sediment of Qingdao, PR China.</title>
        <authorList>
            <person name="Li Y."/>
        </authorList>
    </citation>
    <scope>NUCLEOTIDE SEQUENCE [LARGE SCALE GENOMIC DNA]</scope>
    <source>
        <strain evidence="1 2">ASW11-75</strain>
    </source>
</reference>
<dbReference type="NCBIfam" id="NF047389">
    <property type="entry name" value="ATPase_Sll1717"/>
    <property type="match status" value="1"/>
</dbReference>
<name>A0ABU5NY79_9GAMM</name>
<dbReference type="EMBL" id="JAYDCJ010000003">
    <property type="protein sequence ID" value="MEA1080760.1"/>
    <property type="molecule type" value="Genomic_DNA"/>
</dbReference>
<dbReference type="InterPro" id="IPR059206">
    <property type="entry name" value="Sll1717-like"/>
</dbReference>